<reference evidence="2 3" key="1">
    <citation type="submission" date="2019-04" db="EMBL/GenBank/DDBJ databases">
        <title>Annotation for the trematode Fasciola gigantica.</title>
        <authorList>
            <person name="Choi Y.-J."/>
        </authorList>
    </citation>
    <scope>NUCLEOTIDE SEQUENCE [LARGE SCALE GENOMIC DNA]</scope>
    <source>
        <strain evidence="2">Uganda_cow_1</strain>
    </source>
</reference>
<keyword evidence="3" id="KW-1185">Reference proteome</keyword>
<sequence length="113" mass="12232">MATVQRFSATEAGNSSPTDGHTHTDSDGMSTTIKGPWCLGELGLEIMTLHLDIAGCQTGHLYRQEAVVSQRHVPPTWRIGYTSQEDEVLIPPAASSAMATMAYFCDDEVLFGD</sequence>
<protein>
    <submittedName>
        <fullName evidence="2">Uncharacterized protein</fullName>
    </submittedName>
</protein>
<organism evidence="2 3">
    <name type="scientific">Fasciola gigantica</name>
    <name type="common">Giant liver fluke</name>
    <dbReference type="NCBI Taxonomy" id="46835"/>
    <lineage>
        <taxon>Eukaryota</taxon>
        <taxon>Metazoa</taxon>
        <taxon>Spiralia</taxon>
        <taxon>Lophotrochozoa</taxon>
        <taxon>Platyhelminthes</taxon>
        <taxon>Trematoda</taxon>
        <taxon>Digenea</taxon>
        <taxon>Plagiorchiida</taxon>
        <taxon>Echinostomata</taxon>
        <taxon>Echinostomatoidea</taxon>
        <taxon>Fasciolidae</taxon>
        <taxon>Fasciola</taxon>
    </lineage>
</organism>
<dbReference type="AlphaFoldDB" id="A0A504YP70"/>
<evidence type="ECO:0000313" key="2">
    <source>
        <dbReference type="EMBL" id="TPP62993.1"/>
    </source>
</evidence>
<accession>A0A504YP70</accession>
<gene>
    <name evidence="2" type="ORF">FGIG_10561</name>
</gene>
<dbReference type="STRING" id="46835.A0A504YP70"/>
<name>A0A504YP70_FASGI</name>
<comment type="caution">
    <text evidence="2">The sequence shown here is derived from an EMBL/GenBank/DDBJ whole genome shotgun (WGS) entry which is preliminary data.</text>
</comment>
<proteinExistence type="predicted"/>
<dbReference type="Proteomes" id="UP000316759">
    <property type="component" value="Unassembled WGS sequence"/>
</dbReference>
<feature type="compositionally biased region" description="Polar residues" evidence="1">
    <location>
        <begin position="1"/>
        <end position="19"/>
    </location>
</feature>
<feature type="region of interest" description="Disordered" evidence="1">
    <location>
        <begin position="1"/>
        <end position="30"/>
    </location>
</feature>
<evidence type="ECO:0000313" key="3">
    <source>
        <dbReference type="Proteomes" id="UP000316759"/>
    </source>
</evidence>
<evidence type="ECO:0000256" key="1">
    <source>
        <dbReference type="SAM" id="MobiDB-lite"/>
    </source>
</evidence>
<dbReference type="EMBL" id="SUNJ01006210">
    <property type="protein sequence ID" value="TPP62993.1"/>
    <property type="molecule type" value="Genomic_DNA"/>
</dbReference>